<reference evidence="3" key="1">
    <citation type="submission" date="2022-11" db="UniProtKB">
        <authorList>
            <consortium name="WormBaseParasite"/>
        </authorList>
    </citation>
    <scope>IDENTIFICATION</scope>
</reference>
<dbReference type="WBParaSite" id="jg24232">
    <property type="protein sequence ID" value="jg24232"/>
    <property type="gene ID" value="jg24232"/>
</dbReference>
<keyword evidence="1" id="KW-0472">Membrane</keyword>
<accession>A0A915DVX2</accession>
<keyword evidence="2" id="KW-1185">Reference proteome</keyword>
<feature type="transmembrane region" description="Helical" evidence="1">
    <location>
        <begin position="50"/>
        <end position="70"/>
    </location>
</feature>
<dbReference type="Proteomes" id="UP000887574">
    <property type="component" value="Unplaced"/>
</dbReference>
<feature type="transmembrane region" description="Helical" evidence="1">
    <location>
        <begin position="13"/>
        <end position="38"/>
    </location>
</feature>
<dbReference type="AlphaFoldDB" id="A0A915DVX2"/>
<keyword evidence="1" id="KW-0812">Transmembrane</keyword>
<evidence type="ECO:0000256" key="1">
    <source>
        <dbReference type="SAM" id="Phobius"/>
    </source>
</evidence>
<proteinExistence type="predicted"/>
<keyword evidence="1" id="KW-1133">Transmembrane helix</keyword>
<name>A0A915DVX2_9BILA</name>
<evidence type="ECO:0000313" key="2">
    <source>
        <dbReference type="Proteomes" id="UP000887574"/>
    </source>
</evidence>
<sequence length="138" mass="15612">MEKYDRLLDYIRYYRAILITTAVVSSICFPYMIYLILIKSPKLMSNTIKFNMLHVVTDSYLITMLIALFMPVEVVPMSALFDGILVASISNVVEGADEIQTVAITSKSKLSPFILAVQQNEPSLSGFVQQIREFLTFT</sequence>
<organism evidence="2 3">
    <name type="scientific">Ditylenchus dipsaci</name>
    <dbReference type="NCBI Taxonomy" id="166011"/>
    <lineage>
        <taxon>Eukaryota</taxon>
        <taxon>Metazoa</taxon>
        <taxon>Ecdysozoa</taxon>
        <taxon>Nematoda</taxon>
        <taxon>Chromadorea</taxon>
        <taxon>Rhabditida</taxon>
        <taxon>Tylenchina</taxon>
        <taxon>Tylenchomorpha</taxon>
        <taxon>Sphaerularioidea</taxon>
        <taxon>Anguinidae</taxon>
        <taxon>Anguininae</taxon>
        <taxon>Ditylenchus</taxon>
    </lineage>
</organism>
<protein>
    <submittedName>
        <fullName evidence="3">G protein-coupled receptor</fullName>
    </submittedName>
</protein>
<evidence type="ECO:0000313" key="3">
    <source>
        <dbReference type="WBParaSite" id="jg24232"/>
    </source>
</evidence>